<keyword evidence="5" id="KW-1185">Reference proteome</keyword>
<evidence type="ECO:0000259" key="3">
    <source>
        <dbReference type="Pfam" id="PF02397"/>
    </source>
</evidence>
<dbReference type="Pfam" id="PF02397">
    <property type="entry name" value="Bac_transf"/>
    <property type="match status" value="1"/>
</dbReference>
<comment type="similarity">
    <text evidence="1">Belongs to the bacterial sugar transferase family.</text>
</comment>
<proteinExistence type="inferred from homology"/>
<protein>
    <recommendedName>
        <fullName evidence="3">Bacterial sugar transferase domain-containing protein</fullName>
    </recommendedName>
</protein>
<dbReference type="STRING" id="331648.BST97_06995"/>
<evidence type="ECO:0000256" key="2">
    <source>
        <dbReference type="SAM" id="Phobius"/>
    </source>
</evidence>
<dbReference type="PANTHER" id="PTHR30576">
    <property type="entry name" value="COLANIC BIOSYNTHESIS UDP-GLUCOSE LIPID CARRIER TRANSFERASE"/>
    <property type="match status" value="1"/>
</dbReference>
<evidence type="ECO:0000313" key="4">
    <source>
        <dbReference type="EMBL" id="ARN77764.1"/>
    </source>
</evidence>
<dbReference type="GO" id="GO:0016780">
    <property type="term" value="F:phosphotransferase activity, for other substituted phosphate groups"/>
    <property type="evidence" value="ECO:0007669"/>
    <property type="project" value="TreeGrafter"/>
</dbReference>
<keyword evidence="2" id="KW-0812">Transmembrane</keyword>
<dbReference type="AlphaFoldDB" id="A0A1W6MJH3"/>
<dbReference type="OrthoDB" id="9808602at2"/>
<feature type="domain" description="Bacterial sugar transferase" evidence="3">
    <location>
        <begin position="7"/>
        <end position="182"/>
    </location>
</feature>
<accession>A0A1W6MJH3</accession>
<reference evidence="4 5" key="1">
    <citation type="submission" date="2016-11" db="EMBL/GenBank/DDBJ databases">
        <title>Trade-off between light-utilization and light-protection in marine flavobacteria.</title>
        <authorList>
            <person name="Kumagai Y."/>
        </authorList>
    </citation>
    <scope>NUCLEOTIDE SEQUENCE [LARGE SCALE GENOMIC DNA]</scope>
    <source>
        <strain evidence="4 5">JCM 13191</strain>
    </source>
</reference>
<dbReference type="Proteomes" id="UP000193431">
    <property type="component" value="Chromosome"/>
</dbReference>
<name>A0A1W6MJH3_9FLAO</name>
<evidence type="ECO:0000313" key="5">
    <source>
        <dbReference type="Proteomes" id="UP000193431"/>
    </source>
</evidence>
<keyword evidence="2" id="KW-0472">Membrane</keyword>
<sequence>MYRKFFKPLADYLLALILLVLASPLFILVGLLLRFKMENGAFFTQTRPGLNGKLFKVVKFKTMLDTKDENGELLPDVQRLTRLGSFIRKTSLDELPQLLNVLKGDMSFVGPRPLLPEYLPLYSKRHARRHEVKPGITGWAQVNGRNALSWRDKFEHDVFYVENQSFWLDLKIIWKTIFKVFKSEGITDGTNVTTTKFTGEL</sequence>
<dbReference type="InterPro" id="IPR003362">
    <property type="entry name" value="Bact_transf"/>
</dbReference>
<keyword evidence="2" id="KW-1133">Transmembrane helix</keyword>
<dbReference type="EMBL" id="CP019344">
    <property type="protein sequence ID" value="ARN77764.1"/>
    <property type="molecule type" value="Genomic_DNA"/>
</dbReference>
<gene>
    <name evidence="4" type="ORF">BST97_06995</name>
</gene>
<dbReference type="RefSeq" id="WP_085766563.1">
    <property type="nucleotide sequence ID" value="NZ_CP019344.1"/>
</dbReference>
<evidence type="ECO:0000256" key="1">
    <source>
        <dbReference type="ARBA" id="ARBA00006464"/>
    </source>
</evidence>
<feature type="transmembrane region" description="Helical" evidence="2">
    <location>
        <begin position="12"/>
        <end position="33"/>
    </location>
</feature>
<dbReference type="PANTHER" id="PTHR30576:SF8">
    <property type="entry name" value="UNDECAPRENYL-PHOSPHATE GALACTOSE PHOSPHOTRANSFERASE"/>
    <property type="match status" value="1"/>
</dbReference>
<organism evidence="4 5">
    <name type="scientific">Nonlabens spongiae</name>
    <dbReference type="NCBI Taxonomy" id="331648"/>
    <lineage>
        <taxon>Bacteria</taxon>
        <taxon>Pseudomonadati</taxon>
        <taxon>Bacteroidota</taxon>
        <taxon>Flavobacteriia</taxon>
        <taxon>Flavobacteriales</taxon>
        <taxon>Flavobacteriaceae</taxon>
        <taxon>Nonlabens</taxon>
    </lineage>
</organism>